<reference evidence="1" key="1">
    <citation type="submission" date="2014-09" db="EMBL/GenBank/DDBJ databases">
        <authorList>
            <person name="Magalhaes I.L.F."/>
            <person name="Oliveira U."/>
            <person name="Santos F.R."/>
            <person name="Vidigal T.H.D.A."/>
            <person name="Brescovit A.D."/>
            <person name="Santos A.J."/>
        </authorList>
    </citation>
    <scope>NUCLEOTIDE SEQUENCE</scope>
    <source>
        <tissue evidence="1">Shoot tissue taken approximately 20 cm above the soil surface</tissue>
    </source>
</reference>
<sequence length="35" mass="4146">MCEYLPGKNITIWLDFPFFFPGETCYILSVAELTW</sequence>
<dbReference type="EMBL" id="GBRH01267807">
    <property type="protein sequence ID" value="JAD30088.1"/>
    <property type="molecule type" value="Transcribed_RNA"/>
</dbReference>
<dbReference type="AlphaFoldDB" id="A0A0A8YXH4"/>
<proteinExistence type="predicted"/>
<organism evidence="1">
    <name type="scientific">Arundo donax</name>
    <name type="common">Giant reed</name>
    <name type="synonym">Donax arundinaceus</name>
    <dbReference type="NCBI Taxonomy" id="35708"/>
    <lineage>
        <taxon>Eukaryota</taxon>
        <taxon>Viridiplantae</taxon>
        <taxon>Streptophyta</taxon>
        <taxon>Embryophyta</taxon>
        <taxon>Tracheophyta</taxon>
        <taxon>Spermatophyta</taxon>
        <taxon>Magnoliopsida</taxon>
        <taxon>Liliopsida</taxon>
        <taxon>Poales</taxon>
        <taxon>Poaceae</taxon>
        <taxon>PACMAD clade</taxon>
        <taxon>Arundinoideae</taxon>
        <taxon>Arundineae</taxon>
        <taxon>Arundo</taxon>
    </lineage>
</organism>
<accession>A0A0A8YXH4</accession>
<name>A0A0A8YXH4_ARUDO</name>
<reference evidence="1" key="2">
    <citation type="journal article" date="2015" name="Data Brief">
        <title>Shoot transcriptome of the giant reed, Arundo donax.</title>
        <authorList>
            <person name="Barrero R.A."/>
            <person name="Guerrero F.D."/>
            <person name="Moolhuijzen P."/>
            <person name="Goolsby J.A."/>
            <person name="Tidwell J."/>
            <person name="Bellgard S.E."/>
            <person name="Bellgard M.I."/>
        </authorList>
    </citation>
    <scope>NUCLEOTIDE SEQUENCE</scope>
    <source>
        <tissue evidence="1">Shoot tissue taken approximately 20 cm above the soil surface</tissue>
    </source>
</reference>
<evidence type="ECO:0000313" key="1">
    <source>
        <dbReference type="EMBL" id="JAD30088.1"/>
    </source>
</evidence>
<protein>
    <submittedName>
        <fullName evidence="1">Uncharacterized protein</fullName>
    </submittedName>
</protein>